<dbReference type="PANTHER" id="PTHR43649">
    <property type="entry name" value="ARABINOSE-BINDING PROTEIN-RELATED"/>
    <property type="match status" value="1"/>
</dbReference>
<reference evidence="3 4" key="1">
    <citation type="submission" date="2019-07" db="EMBL/GenBank/DDBJ databases">
        <authorList>
            <person name="Park Y.J."/>
            <person name="Jeong S.E."/>
            <person name="Jung H.S."/>
        </authorList>
    </citation>
    <scope>NUCLEOTIDE SEQUENCE [LARGE SCALE GENOMIC DNA]</scope>
    <source>
        <strain evidence="4">P16(2019)</strain>
    </source>
</reference>
<proteinExistence type="predicted"/>
<gene>
    <name evidence="3" type="ORF">FN960_09645</name>
</gene>
<dbReference type="OrthoDB" id="9787283at2"/>
<feature type="signal peptide" evidence="2">
    <location>
        <begin position="1"/>
        <end position="27"/>
    </location>
</feature>
<keyword evidence="4" id="KW-1185">Reference proteome</keyword>
<evidence type="ECO:0000256" key="1">
    <source>
        <dbReference type="ARBA" id="ARBA00022729"/>
    </source>
</evidence>
<dbReference type="RefSeq" id="WP_143848506.1">
    <property type="nucleotide sequence ID" value="NZ_VLXZ01000005.1"/>
</dbReference>
<name>A0A553ZYT9_9BACI</name>
<protein>
    <submittedName>
        <fullName evidence="3">Extracellular solute-binding protein</fullName>
    </submittedName>
</protein>
<comment type="caution">
    <text evidence="3">The sequence shown here is derived from an EMBL/GenBank/DDBJ whole genome shotgun (WGS) entry which is preliminary data.</text>
</comment>
<organism evidence="3 4">
    <name type="scientific">Alkalicoccobacillus porphyridii</name>
    <dbReference type="NCBI Taxonomy" id="2597270"/>
    <lineage>
        <taxon>Bacteria</taxon>
        <taxon>Bacillati</taxon>
        <taxon>Bacillota</taxon>
        <taxon>Bacilli</taxon>
        <taxon>Bacillales</taxon>
        <taxon>Bacillaceae</taxon>
        <taxon>Alkalicoccobacillus</taxon>
    </lineage>
</organism>
<dbReference type="SUPFAM" id="SSF53850">
    <property type="entry name" value="Periplasmic binding protein-like II"/>
    <property type="match status" value="1"/>
</dbReference>
<evidence type="ECO:0000256" key="2">
    <source>
        <dbReference type="SAM" id="SignalP"/>
    </source>
</evidence>
<keyword evidence="1 2" id="KW-0732">Signal</keyword>
<dbReference type="PROSITE" id="PS51257">
    <property type="entry name" value="PROKAR_LIPOPROTEIN"/>
    <property type="match status" value="1"/>
</dbReference>
<dbReference type="EMBL" id="VLXZ01000005">
    <property type="protein sequence ID" value="TSB46611.1"/>
    <property type="molecule type" value="Genomic_DNA"/>
</dbReference>
<dbReference type="Gene3D" id="3.40.190.10">
    <property type="entry name" value="Periplasmic binding protein-like II"/>
    <property type="match status" value="3"/>
</dbReference>
<dbReference type="AlphaFoldDB" id="A0A553ZYT9"/>
<dbReference type="PANTHER" id="PTHR43649:SF33">
    <property type="entry name" value="POLYGALACTURONAN_RHAMNOGALACTURONAN-BINDING PROTEIN YTCQ"/>
    <property type="match status" value="1"/>
</dbReference>
<evidence type="ECO:0000313" key="3">
    <source>
        <dbReference type="EMBL" id="TSB46611.1"/>
    </source>
</evidence>
<accession>A0A553ZYT9</accession>
<evidence type="ECO:0000313" key="4">
    <source>
        <dbReference type="Proteomes" id="UP000318521"/>
    </source>
</evidence>
<sequence>MNRKTLIKLSLVSGVALLAACSNSESAQKESKLDPVASAEELPDSFEEPVSISLIKHISGDILFKEGESIQDNVHTQWVKDTFNIDLNYLWTTSGPDDTFDTKLQLSMSANEELPSIISLRSDITQDLIDSGRVMEVGDIFDKYASPAWKEAIEADPHAWDPYTREDGIYAIPILDYEMNGDTVLFIRQDWLDKLGLDGPETMEDIETIMDAFVNDDPTGTGEKTYGLATGFANAYNTWMSTTDWVFGAYGSMPDQWNLAEDGTLENGSIQPEVKEGLETLREWMEKGYIHPESGLWDEVKASELFTSGRAGMIAGPHWMPDWPLGELLNNVEGAEYKAYEIPTGPNGEAGRSTGITSQNGAVMINESATEEEIQAFFVYQNYLFENFANPEEGSEFEYGFAEGYDYYLDGEEVKYRDDEIPGGRIDPVKYTITFDGARIPSLYINTLAEFARGQEPETPFERKVYLQYPEAAWEGARIVVDGADKQVHSMFTGAPTPTMLSRQDTLDTMLSEAFSKMIYGEQSLDEFDSVIDKWKSSGGDDITTEVNEWYQTVQSSQ</sequence>
<dbReference type="InterPro" id="IPR050490">
    <property type="entry name" value="Bact_solute-bd_prot1"/>
</dbReference>
<dbReference type="CDD" id="cd13580">
    <property type="entry name" value="PBP2_AlgQ_like_1"/>
    <property type="match status" value="1"/>
</dbReference>
<feature type="chain" id="PRO_5038819341" evidence="2">
    <location>
        <begin position="28"/>
        <end position="558"/>
    </location>
</feature>
<dbReference type="Proteomes" id="UP000318521">
    <property type="component" value="Unassembled WGS sequence"/>
</dbReference>